<comment type="caution">
    <text evidence="3">The sequence shown here is derived from an EMBL/GenBank/DDBJ whole genome shotgun (WGS) entry which is preliminary data.</text>
</comment>
<dbReference type="GO" id="GO:0016491">
    <property type="term" value="F:oxidoreductase activity"/>
    <property type="evidence" value="ECO:0007669"/>
    <property type="project" value="UniProtKB-KW"/>
</dbReference>
<keyword evidence="4" id="KW-1185">Reference proteome</keyword>
<dbReference type="InterPro" id="IPR050259">
    <property type="entry name" value="SDR"/>
</dbReference>
<dbReference type="EMBL" id="JAUSUT010000001">
    <property type="protein sequence ID" value="MDQ0382376.1"/>
    <property type="molecule type" value="Genomic_DNA"/>
</dbReference>
<dbReference type="PROSITE" id="PS00061">
    <property type="entry name" value="ADH_SHORT"/>
    <property type="match status" value="1"/>
</dbReference>
<dbReference type="InterPro" id="IPR020904">
    <property type="entry name" value="Sc_DH/Rdtase_CS"/>
</dbReference>
<dbReference type="PANTHER" id="PTHR42879:SF2">
    <property type="entry name" value="3-OXOACYL-[ACYL-CARRIER-PROTEIN] REDUCTASE FABG"/>
    <property type="match status" value="1"/>
</dbReference>
<evidence type="ECO:0000313" key="3">
    <source>
        <dbReference type="EMBL" id="MDQ0382376.1"/>
    </source>
</evidence>
<dbReference type="Pfam" id="PF13561">
    <property type="entry name" value="adh_short_C2"/>
    <property type="match status" value="1"/>
</dbReference>
<dbReference type="Gene3D" id="3.40.50.720">
    <property type="entry name" value="NAD(P)-binding Rossmann-like Domain"/>
    <property type="match status" value="1"/>
</dbReference>
<dbReference type="PRINTS" id="PR00080">
    <property type="entry name" value="SDRFAMILY"/>
</dbReference>
<evidence type="ECO:0000256" key="1">
    <source>
        <dbReference type="ARBA" id="ARBA00006484"/>
    </source>
</evidence>
<comment type="similarity">
    <text evidence="1">Belongs to the short-chain dehydrogenases/reductases (SDR) family.</text>
</comment>
<dbReference type="RefSeq" id="WP_306997509.1">
    <property type="nucleotide sequence ID" value="NZ_JAUSUT010000001.1"/>
</dbReference>
<accession>A0ABU0F4B4</accession>
<proteinExistence type="inferred from homology"/>
<dbReference type="NCBIfam" id="NF005559">
    <property type="entry name" value="PRK07231.1"/>
    <property type="match status" value="1"/>
</dbReference>
<keyword evidence="3" id="KW-0560">Oxidoreductase</keyword>
<protein>
    <submittedName>
        <fullName evidence="3">2-hydroxycyclohexanecarboxyl-CoA dehydrogenase</fullName>
        <ecNumber evidence="3">1.1.1.-</ecNumber>
    </submittedName>
</protein>
<reference evidence="3 4" key="1">
    <citation type="submission" date="2023-07" db="EMBL/GenBank/DDBJ databases">
        <title>Sequencing the genomes of 1000 actinobacteria strains.</title>
        <authorList>
            <person name="Klenk H.-P."/>
        </authorList>
    </citation>
    <scope>NUCLEOTIDE SEQUENCE [LARGE SCALE GENOMIC DNA]</scope>
    <source>
        <strain evidence="3 4">DSM 45805</strain>
    </source>
</reference>
<gene>
    <name evidence="3" type="ORF">FB470_006370</name>
</gene>
<evidence type="ECO:0000313" key="4">
    <source>
        <dbReference type="Proteomes" id="UP001229651"/>
    </source>
</evidence>
<dbReference type="Proteomes" id="UP001229651">
    <property type="component" value="Unassembled WGS sequence"/>
</dbReference>
<dbReference type="InterPro" id="IPR036291">
    <property type="entry name" value="NAD(P)-bd_dom_sf"/>
</dbReference>
<dbReference type="InterPro" id="IPR057326">
    <property type="entry name" value="KR_dom"/>
</dbReference>
<dbReference type="SUPFAM" id="SSF51735">
    <property type="entry name" value="NAD(P)-binding Rossmann-fold domains"/>
    <property type="match status" value="1"/>
</dbReference>
<organism evidence="3 4">
    <name type="scientific">Amycolatopsis thermophila</name>
    <dbReference type="NCBI Taxonomy" id="206084"/>
    <lineage>
        <taxon>Bacteria</taxon>
        <taxon>Bacillati</taxon>
        <taxon>Actinomycetota</taxon>
        <taxon>Actinomycetes</taxon>
        <taxon>Pseudonocardiales</taxon>
        <taxon>Pseudonocardiaceae</taxon>
        <taxon>Amycolatopsis</taxon>
    </lineage>
</organism>
<dbReference type="PANTHER" id="PTHR42879">
    <property type="entry name" value="3-OXOACYL-(ACYL-CARRIER-PROTEIN) REDUCTASE"/>
    <property type="match status" value="1"/>
</dbReference>
<dbReference type="PRINTS" id="PR00081">
    <property type="entry name" value="GDHRDH"/>
</dbReference>
<dbReference type="SMART" id="SM00822">
    <property type="entry name" value="PKS_KR"/>
    <property type="match status" value="1"/>
</dbReference>
<feature type="domain" description="Ketoreductase" evidence="2">
    <location>
        <begin position="7"/>
        <end position="187"/>
    </location>
</feature>
<evidence type="ECO:0000259" key="2">
    <source>
        <dbReference type="SMART" id="SM00822"/>
    </source>
</evidence>
<dbReference type="InterPro" id="IPR002347">
    <property type="entry name" value="SDR_fam"/>
</dbReference>
<dbReference type="EC" id="1.1.1.-" evidence="3"/>
<sequence>MGKLTGKITVVTGAGQGIGRGIAEKLAAEGATVVVTDINETTAKETADRIGGGAIGVRTDVTSRESVAAMVGQVHRQFGRIDVLVNNAGWDKAGPFVESDPDDWDRVVRINLYGVLNTCRAVLPIMAEQGSGSVVNIASDAGRVGSSGEAVYSAAKGGVIAFTKSIAREMARSQVNANAVCPGPADTALFASIGGDNPKLREALTKAIPFRRLAQPSDLANVVAFLASDEADYVTGQTVSVSGGLTMS</sequence>
<name>A0ABU0F4B4_9PSEU</name>